<dbReference type="GeneTree" id="ENSGT00940000158209"/>
<protein>
    <recommendedName>
        <fullName evidence="16">Histone-lysine N-methyltransferase SETDB2</fullName>
        <ecNumber evidence="15">2.1.1.366</ecNumber>
    </recommendedName>
    <alternativeName>
        <fullName evidence="17">SET domain bifurcated 2</fullName>
    </alternativeName>
</protein>
<keyword evidence="12" id="KW-0156">Chromatin regulator</keyword>
<dbReference type="Proteomes" id="UP001501920">
    <property type="component" value="Chromosome 12"/>
</dbReference>
<evidence type="ECO:0000256" key="2">
    <source>
        <dbReference type="ARBA" id="ARBA00004286"/>
    </source>
</evidence>
<evidence type="ECO:0000256" key="4">
    <source>
        <dbReference type="ARBA" id="ARBA00022473"/>
    </source>
</evidence>
<gene>
    <name evidence="23" type="primary">SETDB2</name>
</gene>
<keyword evidence="5" id="KW-0489">Methyltransferase</keyword>
<organism evidence="23 24">
    <name type="scientific">Pygocentrus nattereri</name>
    <name type="common">Red-bellied piranha</name>
    <dbReference type="NCBI Taxonomy" id="42514"/>
    <lineage>
        <taxon>Eukaryota</taxon>
        <taxon>Metazoa</taxon>
        <taxon>Chordata</taxon>
        <taxon>Craniata</taxon>
        <taxon>Vertebrata</taxon>
        <taxon>Euteleostomi</taxon>
        <taxon>Actinopterygii</taxon>
        <taxon>Neopterygii</taxon>
        <taxon>Teleostei</taxon>
        <taxon>Ostariophysi</taxon>
        <taxon>Characiformes</taxon>
        <taxon>Characoidei</taxon>
        <taxon>Pygocentrus</taxon>
    </lineage>
</organism>
<proteinExistence type="predicted"/>
<comment type="catalytic activity">
    <reaction evidence="18">
        <text>N(6),N(6)-dimethyl-L-lysyl(9)-[histone H3] + S-adenosyl-L-methionine = N(6),N(6),N(6)-trimethyl-L-lysyl(9)-[histone H3] + S-adenosyl-L-homocysteine + H(+)</text>
        <dbReference type="Rhea" id="RHEA:60288"/>
        <dbReference type="Rhea" id="RHEA-COMP:15538"/>
        <dbReference type="Rhea" id="RHEA-COMP:15541"/>
        <dbReference type="ChEBI" id="CHEBI:15378"/>
        <dbReference type="ChEBI" id="CHEBI:57856"/>
        <dbReference type="ChEBI" id="CHEBI:59789"/>
        <dbReference type="ChEBI" id="CHEBI:61961"/>
        <dbReference type="ChEBI" id="CHEBI:61976"/>
        <dbReference type="EC" id="2.1.1.366"/>
    </reaction>
</comment>
<dbReference type="OrthoDB" id="5792673at2759"/>
<dbReference type="GO" id="GO:0005634">
    <property type="term" value="C:nucleus"/>
    <property type="evidence" value="ECO:0007669"/>
    <property type="project" value="UniProtKB-SubCell"/>
</dbReference>
<dbReference type="Pfam" id="PF00856">
    <property type="entry name" value="SET"/>
    <property type="match status" value="1"/>
</dbReference>
<dbReference type="SUPFAM" id="SSF54171">
    <property type="entry name" value="DNA-binding domain"/>
    <property type="match status" value="1"/>
</dbReference>
<evidence type="ECO:0000256" key="9">
    <source>
        <dbReference type="ARBA" id="ARBA00022723"/>
    </source>
</evidence>
<feature type="region of interest" description="Disordered" evidence="19">
    <location>
        <begin position="99"/>
        <end position="125"/>
    </location>
</feature>
<evidence type="ECO:0000256" key="12">
    <source>
        <dbReference type="ARBA" id="ARBA00022853"/>
    </source>
</evidence>
<dbReference type="Ensembl" id="ENSPNAT00000005803.2">
    <property type="protein sequence ID" value="ENSPNAP00000005140.1"/>
    <property type="gene ID" value="ENSPNAG00000011459.2"/>
</dbReference>
<dbReference type="PROSITE" id="PS50280">
    <property type="entry name" value="SET"/>
    <property type="match status" value="1"/>
</dbReference>
<name>A0A3B4C2B4_PYGNA</name>
<keyword evidence="4" id="KW-0217">Developmental protein</keyword>
<evidence type="ECO:0000259" key="21">
    <source>
        <dbReference type="PROSITE" id="PS50867"/>
    </source>
</evidence>
<dbReference type="InterPro" id="IPR001214">
    <property type="entry name" value="SET_dom"/>
</dbReference>
<dbReference type="Gene3D" id="2.170.270.10">
    <property type="entry name" value="SET domain"/>
    <property type="match status" value="2"/>
</dbReference>
<evidence type="ECO:0000259" key="20">
    <source>
        <dbReference type="PROSITE" id="PS50280"/>
    </source>
</evidence>
<feature type="domain" description="SET" evidence="20">
    <location>
        <begin position="410"/>
        <end position="643"/>
    </location>
</feature>
<dbReference type="Pfam" id="PF05033">
    <property type="entry name" value="Pre-SET"/>
    <property type="match status" value="1"/>
</dbReference>
<dbReference type="EC" id="2.1.1.366" evidence="15"/>
<dbReference type="Pfam" id="PF01429">
    <property type="entry name" value="MBD"/>
    <property type="match status" value="1"/>
</dbReference>
<dbReference type="PROSITE" id="PS50867">
    <property type="entry name" value="PRE_SET"/>
    <property type="match status" value="1"/>
</dbReference>
<sequence>MDESDVERAKYFWSEVDVDRAFDELLGFLMTLRDNIKNKTASDKGYIQARNIVLEADVTLRAALKNVAIEEVLISEDILTVSVSDSHCTLLKMKDGPVPEDVLHEDSSRSSRNPESVSDNSQMSLSNRSDAVLSGKFDQYDHVVLLSPSRLSPEDQLAPMSPIQVSYQQHDCSAACLPRLPPSVNHFLGHNPLRVPLLCHFQRHCAKLRSFAEQEAEPQGEEPDSVEADVLYKAPCGRGLCCMDDVLQFLRQTKSLGILLPVNFSFNPQVLPDRQAQPQLLGSTQSLPATILFERDISRGTEALPVPLCNEVDGVKPKEFRYRKDRWPHGCFLSTAPFFTACCDCTDGCTDSQSCTCLQLSLKAGGDPSQLYVHQRLNKPVSTGLYECGPWCGCEKSRCLNRVVQRGLRVRLQVFRTHDKGWGVRCRDDLDRGTFVCTYAGVVLGLGRSLEEPPTSKNIKEDPVSDDEVEVVEEWTLPTGQKKTVTESLDTSPPLYIPVIQRPAGQLSVALDGEKQQLEQQEQQEEMNTSSSRDSNKTETKSQDDKEEVVRKKPRLDGKDENGGITLPDQTVPKVSKQGCQEQMYYLDASKEGNVARFINHSCNPNLFVQNVFVDTHDSKFPTVAFFTCRAVTAGTELTWNYSYNPGSDPEHEVPCQCGYKNCQAVLI</sequence>
<dbReference type="InterPro" id="IPR001739">
    <property type="entry name" value="Methyl_CpG_DNA-bd"/>
</dbReference>
<dbReference type="SMART" id="SM00391">
    <property type="entry name" value="MBD"/>
    <property type="match status" value="1"/>
</dbReference>
<feature type="compositionally biased region" description="Basic and acidic residues" evidence="19">
    <location>
        <begin position="99"/>
        <end position="109"/>
    </location>
</feature>
<feature type="compositionally biased region" description="Low complexity" evidence="19">
    <location>
        <begin position="110"/>
        <end position="119"/>
    </location>
</feature>
<reference evidence="23" key="2">
    <citation type="submission" date="2025-08" db="UniProtKB">
        <authorList>
            <consortium name="Ensembl"/>
        </authorList>
    </citation>
    <scope>IDENTIFICATION</scope>
</reference>
<dbReference type="InterPro" id="IPR007728">
    <property type="entry name" value="Pre-SET_dom"/>
</dbReference>
<reference evidence="23 24" key="1">
    <citation type="submission" date="2020-10" db="EMBL/GenBank/DDBJ databases">
        <title>Pygocentrus nattereri (red-bellied piranha) genome, fPygNat1, primary haplotype.</title>
        <authorList>
            <person name="Myers G."/>
            <person name="Meyer A."/>
            <person name="Karagic N."/>
            <person name="Pippel M."/>
            <person name="Winkler S."/>
            <person name="Tracey A."/>
            <person name="Wood J."/>
            <person name="Formenti G."/>
            <person name="Howe K."/>
            <person name="Fedrigo O."/>
            <person name="Jarvis E.D."/>
        </authorList>
    </citation>
    <scope>NUCLEOTIDE SEQUENCE [LARGE SCALE GENOMIC DNA]</scope>
</reference>
<dbReference type="RefSeq" id="XP_017557326.1">
    <property type="nucleotide sequence ID" value="XM_017701837.2"/>
</dbReference>
<evidence type="ECO:0000256" key="6">
    <source>
        <dbReference type="ARBA" id="ARBA00022618"/>
    </source>
</evidence>
<evidence type="ECO:0000313" key="24">
    <source>
        <dbReference type="Proteomes" id="UP001501920"/>
    </source>
</evidence>
<evidence type="ECO:0000256" key="16">
    <source>
        <dbReference type="ARBA" id="ARBA00040299"/>
    </source>
</evidence>
<accession>A0A3B4C2B4</accession>
<dbReference type="GO" id="GO:0051301">
    <property type="term" value="P:cell division"/>
    <property type="evidence" value="ECO:0007669"/>
    <property type="project" value="UniProtKB-KW"/>
</dbReference>
<dbReference type="GO" id="GO:0140947">
    <property type="term" value="F:histone H3K9me2 methyltransferase activity"/>
    <property type="evidence" value="ECO:0007669"/>
    <property type="project" value="UniProtKB-EC"/>
</dbReference>
<dbReference type="SMART" id="SM00468">
    <property type="entry name" value="PreSET"/>
    <property type="match status" value="1"/>
</dbReference>
<dbReference type="PANTHER" id="PTHR46024">
    <property type="entry name" value="HISTONE-LYSINE N-METHYLTRANSFERASE EGGLESS"/>
    <property type="match status" value="1"/>
</dbReference>
<dbReference type="InterPro" id="IPR016177">
    <property type="entry name" value="DNA-bd_dom_sf"/>
</dbReference>
<dbReference type="GO" id="GO:0008270">
    <property type="term" value="F:zinc ion binding"/>
    <property type="evidence" value="ECO:0007669"/>
    <property type="project" value="InterPro"/>
</dbReference>
<keyword evidence="8" id="KW-0949">S-adenosyl-L-methionine</keyword>
<comment type="subcellular location">
    <subcellularLocation>
        <location evidence="2">Chromosome</location>
    </subcellularLocation>
    <subcellularLocation>
        <location evidence="1">Nucleus</location>
    </subcellularLocation>
</comment>
<dbReference type="SMART" id="SM00317">
    <property type="entry name" value="SET"/>
    <property type="match status" value="1"/>
</dbReference>
<feature type="domain" description="Post-SET" evidence="22">
    <location>
        <begin position="652"/>
        <end position="668"/>
    </location>
</feature>
<evidence type="ECO:0000256" key="3">
    <source>
        <dbReference type="ARBA" id="ARBA00022454"/>
    </source>
</evidence>
<feature type="region of interest" description="Disordered" evidence="19">
    <location>
        <begin position="515"/>
        <end position="575"/>
    </location>
</feature>
<dbReference type="GO" id="GO:0010629">
    <property type="term" value="P:negative regulation of gene expression"/>
    <property type="evidence" value="ECO:0007669"/>
    <property type="project" value="TreeGrafter"/>
</dbReference>
<keyword evidence="24" id="KW-1185">Reference proteome</keyword>
<evidence type="ECO:0000256" key="11">
    <source>
        <dbReference type="ARBA" id="ARBA00022833"/>
    </source>
</evidence>
<keyword evidence="6" id="KW-0132">Cell division</keyword>
<reference evidence="23" key="3">
    <citation type="submission" date="2025-09" db="UniProtKB">
        <authorList>
            <consortium name="Ensembl"/>
        </authorList>
    </citation>
    <scope>IDENTIFICATION</scope>
</reference>
<evidence type="ECO:0000256" key="18">
    <source>
        <dbReference type="ARBA" id="ARBA00049087"/>
    </source>
</evidence>
<dbReference type="InterPro" id="IPR051516">
    <property type="entry name" value="SETDB_methyltransferase"/>
</dbReference>
<dbReference type="GeneID" id="108429814"/>
<evidence type="ECO:0000256" key="15">
    <source>
        <dbReference type="ARBA" id="ARBA00039052"/>
    </source>
</evidence>
<evidence type="ECO:0000256" key="14">
    <source>
        <dbReference type="ARBA" id="ARBA00023306"/>
    </source>
</evidence>
<keyword evidence="11" id="KW-0862">Zinc</keyword>
<evidence type="ECO:0000256" key="13">
    <source>
        <dbReference type="ARBA" id="ARBA00023242"/>
    </source>
</evidence>
<keyword evidence="13" id="KW-0539">Nucleus</keyword>
<dbReference type="CTD" id="83852"/>
<evidence type="ECO:0000256" key="17">
    <source>
        <dbReference type="ARBA" id="ARBA00042995"/>
    </source>
</evidence>
<evidence type="ECO:0000256" key="5">
    <source>
        <dbReference type="ARBA" id="ARBA00022603"/>
    </source>
</evidence>
<feature type="compositionally biased region" description="Basic and acidic residues" evidence="19">
    <location>
        <begin position="534"/>
        <end position="562"/>
    </location>
</feature>
<keyword evidence="3" id="KW-0158">Chromosome</keyword>
<dbReference type="InterPro" id="IPR046341">
    <property type="entry name" value="SET_dom_sf"/>
</dbReference>
<evidence type="ECO:0000256" key="7">
    <source>
        <dbReference type="ARBA" id="ARBA00022679"/>
    </source>
</evidence>
<keyword evidence="7" id="KW-0808">Transferase</keyword>
<evidence type="ECO:0000256" key="8">
    <source>
        <dbReference type="ARBA" id="ARBA00022691"/>
    </source>
</evidence>
<dbReference type="GO" id="GO:0003677">
    <property type="term" value="F:DNA binding"/>
    <property type="evidence" value="ECO:0007669"/>
    <property type="project" value="InterPro"/>
</dbReference>
<evidence type="ECO:0000313" key="23">
    <source>
        <dbReference type="Ensembl" id="ENSPNAP00000005140.1"/>
    </source>
</evidence>
<keyword evidence="14" id="KW-0131">Cell cycle</keyword>
<dbReference type="AlphaFoldDB" id="A0A3B4C2B4"/>
<dbReference type="SUPFAM" id="SSF82199">
    <property type="entry name" value="SET domain"/>
    <property type="match status" value="1"/>
</dbReference>
<dbReference type="InterPro" id="IPR003616">
    <property type="entry name" value="Post-SET_dom"/>
</dbReference>
<evidence type="ECO:0000259" key="22">
    <source>
        <dbReference type="PROSITE" id="PS50868"/>
    </source>
</evidence>
<feature type="domain" description="Pre-SET" evidence="21">
    <location>
        <begin position="341"/>
        <end position="407"/>
    </location>
</feature>
<dbReference type="PROSITE" id="PS50868">
    <property type="entry name" value="POST_SET"/>
    <property type="match status" value="1"/>
</dbReference>
<evidence type="ECO:0000256" key="19">
    <source>
        <dbReference type="SAM" id="MobiDB-lite"/>
    </source>
</evidence>
<dbReference type="GO" id="GO:0032259">
    <property type="term" value="P:methylation"/>
    <property type="evidence" value="ECO:0007669"/>
    <property type="project" value="UniProtKB-KW"/>
</dbReference>
<dbReference type="GO" id="GO:0005694">
    <property type="term" value="C:chromosome"/>
    <property type="evidence" value="ECO:0007669"/>
    <property type="project" value="UniProtKB-SubCell"/>
</dbReference>
<evidence type="ECO:0000256" key="1">
    <source>
        <dbReference type="ARBA" id="ARBA00004123"/>
    </source>
</evidence>
<keyword evidence="9" id="KW-0479">Metal-binding</keyword>
<keyword evidence="10" id="KW-0498">Mitosis</keyword>
<evidence type="ECO:0000256" key="10">
    <source>
        <dbReference type="ARBA" id="ARBA00022776"/>
    </source>
</evidence>
<dbReference type="PANTHER" id="PTHR46024:SF3">
    <property type="entry name" value="HISTONE-LYSINE N-METHYLTRANSFERASE SETDB2"/>
    <property type="match status" value="1"/>
</dbReference>
<dbReference type="GO" id="GO:0070828">
    <property type="term" value="P:heterochromatin organization"/>
    <property type="evidence" value="ECO:0007669"/>
    <property type="project" value="TreeGrafter"/>
</dbReference>